<reference evidence="1 2" key="1">
    <citation type="journal article" date="2016" name="Front. Microbiol.">
        <title>Comprehensive Phylogenetic Analysis of Bovine Non-aureus Staphylococci Species Based on Whole-Genome Sequencing.</title>
        <authorList>
            <person name="Naushad S."/>
            <person name="Barkema H.W."/>
            <person name="Luby C."/>
            <person name="Condas L.A."/>
            <person name="Nobrega D.B."/>
            <person name="Carson D.A."/>
            <person name="De Buck J."/>
        </authorList>
    </citation>
    <scope>NUCLEOTIDE SEQUENCE [LARGE SCALE GENOMIC DNA]</scope>
    <source>
        <strain evidence="1 2">SNUC 1349</strain>
    </source>
</reference>
<accession>A0AAQ0LWG2</accession>
<name>A0AAQ0LWG2_STAXY</name>
<protein>
    <submittedName>
        <fullName evidence="1">Uncharacterized protein</fullName>
    </submittedName>
</protein>
<evidence type="ECO:0000313" key="2">
    <source>
        <dbReference type="Proteomes" id="UP000285579"/>
    </source>
</evidence>
<evidence type="ECO:0000313" key="1">
    <source>
        <dbReference type="EMBL" id="RIM90455.1"/>
    </source>
</evidence>
<sequence length="124" mass="14674">MNEGKLKQIKENIADYEQVEFEVEYDPNNIFKNSLVQPIAFTTLDENEEIQIQVNLDLERLLLITEVKPTSPKKQYMAHYEYETFDSLDEIVALTENMNFNELIRLNADEEDLEKIFKIENIIL</sequence>
<comment type="caution">
    <text evidence="1">The sequence shown here is derived from an EMBL/GenBank/DDBJ whole genome shotgun (WGS) entry which is preliminary data.</text>
</comment>
<dbReference type="Proteomes" id="UP000285579">
    <property type="component" value="Unassembled WGS sequence"/>
</dbReference>
<organism evidence="1 2">
    <name type="scientific">Staphylococcus xylosus</name>
    <dbReference type="NCBI Taxonomy" id="1288"/>
    <lineage>
        <taxon>Bacteria</taxon>
        <taxon>Bacillati</taxon>
        <taxon>Bacillota</taxon>
        <taxon>Bacilli</taxon>
        <taxon>Bacillales</taxon>
        <taxon>Staphylococcaceae</taxon>
        <taxon>Staphylococcus</taxon>
    </lineage>
</organism>
<dbReference type="EMBL" id="QXUI01000026">
    <property type="protein sequence ID" value="RIM90455.1"/>
    <property type="molecule type" value="Genomic_DNA"/>
</dbReference>
<dbReference type="AlphaFoldDB" id="A0AAQ0LWG2"/>
<dbReference type="RefSeq" id="WP_119555758.1">
    <property type="nucleotide sequence ID" value="NZ_QXUI01000026.1"/>
</dbReference>
<gene>
    <name evidence="1" type="ORF">BU104_14365</name>
</gene>
<proteinExistence type="predicted"/>